<evidence type="ECO:0000256" key="3">
    <source>
        <dbReference type="ARBA" id="ARBA00022679"/>
    </source>
</evidence>
<evidence type="ECO:0000256" key="8">
    <source>
        <dbReference type="SAM" id="MobiDB-lite"/>
    </source>
</evidence>
<name>A0A6J4UGC9_9BACT</name>
<dbReference type="PANTHER" id="PTHR48090">
    <property type="entry name" value="UNDECAPRENYL-PHOSPHATE 4-DEOXY-4-FORMAMIDO-L-ARABINOSE TRANSFERASE-RELATED"/>
    <property type="match status" value="1"/>
</dbReference>
<feature type="region of interest" description="Disordered" evidence="8">
    <location>
        <begin position="1"/>
        <end position="26"/>
    </location>
</feature>
<dbReference type="InterPro" id="IPR050256">
    <property type="entry name" value="Glycosyltransferase_2"/>
</dbReference>
<keyword evidence="1" id="KW-1003">Cell membrane</keyword>
<feature type="domain" description="Glycosyltransferase 2-like" evidence="10">
    <location>
        <begin position="53"/>
        <end position="213"/>
    </location>
</feature>
<protein>
    <submittedName>
        <fullName evidence="11">Glycosyltransferase</fullName>
    </submittedName>
</protein>
<keyword evidence="6 9" id="KW-1133">Transmembrane helix</keyword>
<dbReference type="InterPro" id="IPR001173">
    <property type="entry name" value="Glyco_trans_2-like"/>
</dbReference>
<dbReference type="GO" id="GO:0005886">
    <property type="term" value="C:plasma membrane"/>
    <property type="evidence" value="ECO:0007669"/>
    <property type="project" value="TreeGrafter"/>
</dbReference>
<evidence type="ECO:0000256" key="9">
    <source>
        <dbReference type="SAM" id="Phobius"/>
    </source>
</evidence>
<sequence>MDAALSPSDTHTAANAPGARLSTGALTPSLSDEGTQLYPLLADVQELPIQSLSILIPVMNEEGNIRELHDRLVSALSRIGLPYEIIFVDDGSRDSTWKLITDLSNLDERIVGLRHRRNFGKAKALSNGFAIAQGDVVITMDGDLQDDPDELGRFLQMLDDGYDLVSGWKQRRQDPLGKTAPSRVFNWAVRKSSGVQLHDFNCGFKAYRREVTSAIRLYGELHRFTPVLASAEGFRIGELPVKHHARKWGSSKYGWSRLTKGFLDLFTVIFLTQYRQRPMHLFGLPGLLFMALGILLGLWLTIERVVFDNAIGTRPALLLAVLLVVIGTQFFGLGLLGEFQAHGSNAPRTSQQTSLRQTIGLSKRPRLLGDDPSDIPGESAG</sequence>
<evidence type="ECO:0000256" key="5">
    <source>
        <dbReference type="ARBA" id="ARBA00022985"/>
    </source>
</evidence>
<dbReference type="GO" id="GO:0009103">
    <property type="term" value="P:lipopolysaccharide biosynthetic process"/>
    <property type="evidence" value="ECO:0007669"/>
    <property type="project" value="UniProtKB-KW"/>
</dbReference>
<evidence type="ECO:0000256" key="4">
    <source>
        <dbReference type="ARBA" id="ARBA00022692"/>
    </source>
</evidence>
<evidence type="ECO:0000256" key="2">
    <source>
        <dbReference type="ARBA" id="ARBA00022676"/>
    </source>
</evidence>
<keyword evidence="7 9" id="KW-0472">Membrane</keyword>
<reference evidence="11" key="1">
    <citation type="submission" date="2020-02" db="EMBL/GenBank/DDBJ databases">
        <authorList>
            <person name="Meier V. D."/>
        </authorList>
    </citation>
    <scope>NUCLEOTIDE SEQUENCE</scope>
    <source>
        <strain evidence="11">AVDCRST_MAG43</strain>
    </source>
</reference>
<evidence type="ECO:0000259" key="10">
    <source>
        <dbReference type="Pfam" id="PF00535"/>
    </source>
</evidence>
<dbReference type="CDD" id="cd04187">
    <property type="entry name" value="DPM1_like_bac"/>
    <property type="match status" value="1"/>
</dbReference>
<feature type="transmembrane region" description="Helical" evidence="9">
    <location>
        <begin position="314"/>
        <end position="336"/>
    </location>
</feature>
<keyword evidence="5" id="KW-0448">Lipopolysaccharide biosynthesis</keyword>
<accession>A0A6J4UGC9</accession>
<dbReference type="SUPFAM" id="SSF53448">
    <property type="entry name" value="Nucleotide-diphospho-sugar transferases"/>
    <property type="match status" value="1"/>
</dbReference>
<dbReference type="InterPro" id="IPR029044">
    <property type="entry name" value="Nucleotide-diphossugar_trans"/>
</dbReference>
<keyword evidence="3 11" id="KW-0808">Transferase</keyword>
<dbReference type="AlphaFoldDB" id="A0A6J4UGC9"/>
<evidence type="ECO:0000256" key="1">
    <source>
        <dbReference type="ARBA" id="ARBA00022475"/>
    </source>
</evidence>
<feature type="transmembrane region" description="Helical" evidence="9">
    <location>
        <begin position="281"/>
        <end position="302"/>
    </location>
</feature>
<organism evidence="11">
    <name type="scientific">uncultured Thermomicrobiales bacterium</name>
    <dbReference type="NCBI Taxonomy" id="1645740"/>
    <lineage>
        <taxon>Bacteria</taxon>
        <taxon>Pseudomonadati</taxon>
        <taxon>Thermomicrobiota</taxon>
        <taxon>Thermomicrobia</taxon>
        <taxon>Thermomicrobiales</taxon>
        <taxon>environmental samples</taxon>
    </lineage>
</organism>
<keyword evidence="2" id="KW-0328">Glycosyltransferase</keyword>
<dbReference type="GO" id="GO:0099621">
    <property type="term" value="F:undecaprenyl-phosphate 4-deoxy-4-formamido-L-arabinose transferase activity"/>
    <property type="evidence" value="ECO:0007669"/>
    <property type="project" value="TreeGrafter"/>
</dbReference>
<evidence type="ECO:0000256" key="7">
    <source>
        <dbReference type="ARBA" id="ARBA00023136"/>
    </source>
</evidence>
<dbReference type="Pfam" id="PF00535">
    <property type="entry name" value="Glycos_transf_2"/>
    <property type="match status" value="1"/>
</dbReference>
<evidence type="ECO:0000313" key="11">
    <source>
        <dbReference type="EMBL" id="CAA9548629.1"/>
    </source>
</evidence>
<dbReference type="EMBL" id="CADCWI010000043">
    <property type="protein sequence ID" value="CAA9548629.1"/>
    <property type="molecule type" value="Genomic_DNA"/>
</dbReference>
<proteinExistence type="predicted"/>
<dbReference type="PANTHER" id="PTHR48090:SF3">
    <property type="entry name" value="UNDECAPRENYL-PHOSPHATE 4-DEOXY-4-FORMAMIDO-L-ARABINOSE TRANSFERASE"/>
    <property type="match status" value="1"/>
</dbReference>
<dbReference type="Gene3D" id="3.90.550.10">
    <property type="entry name" value="Spore Coat Polysaccharide Biosynthesis Protein SpsA, Chain A"/>
    <property type="match status" value="1"/>
</dbReference>
<keyword evidence="4 9" id="KW-0812">Transmembrane</keyword>
<gene>
    <name evidence="11" type="ORF">AVDCRST_MAG43-854</name>
</gene>
<evidence type="ECO:0000256" key="6">
    <source>
        <dbReference type="ARBA" id="ARBA00022989"/>
    </source>
</evidence>